<keyword evidence="5" id="KW-1185">Reference proteome</keyword>
<dbReference type="RefSeq" id="WP_020440315.1">
    <property type="nucleotide sequence ID" value="NC_021663.1"/>
</dbReference>
<dbReference type="EMBL" id="CP003696">
    <property type="protein sequence ID" value="AGP29950.1"/>
    <property type="molecule type" value="Genomic_DNA"/>
</dbReference>
<evidence type="ECO:0000256" key="1">
    <source>
        <dbReference type="SAM" id="MobiDB-lite"/>
    </source>
</evidence>
<feature type="signal peptide" evidence="3">
    <location>
        <begin position="1"/>
        <end position="22"/>
    </location>
</feature>
<feature type="transmembrane region" description="Helical" evidence="2">
    <location>
        <begin position="95"/>
        <end position="119"/>
    </location>
</feature>
<feature type="transmembrane region" description="Helical" evidence="2">
    <location>
        <begin position="68"/>
        <end position="89"/>
    </location>
</feature>
<organism evidence="4 5">
    <name type="scientific">Corynebacterium terpenotabidum Y-11</name>
    <dbReference type="NCBI Taxonomy" id="1200352"/>
    <lineage>
        <taxon>Bacteria</taxon>
        <taxon>Bacillati</taxon>
        <taxon>Actinomycetota</taxon>
        <taxon>Actinomycetes</taxon>
        <taxon>Mycobacteriales</taxon>
        <taxon>Corynebacteriaceae</taxon>
        <taxon>Corynebacterium</taxon>
    </lineage>
</organism>
<gene>
    <name evidence="4" type="ORF">A606_01475</name>
</gene>
<keyword evidence="2" id="KW-1133">Transmembrane helix</keyword>
<dbReference type="Proteomes" id="UP000014809">
    <property type="component" value="Chromosome"/>
</dbReference>
<feature type="transmembrane region" description="Helical" evidence="2">
    <location>
        <begin position="29"/>
        <end position="47"/>
    </location>
</feature>
<evidence type="ECO:0000313" key="5">
    <source>
        <dbReference type="Proteomes" id="UP000014809"/>
    </source>
</evidence>
<name>S4XED7_9CORY</name>
<reference evidence="4 5" key="1">
    <citation type="submission" date="2012-06" db="EMBL/GenBank/DDBJ databases">
        <title>Complete genome sequence of Corynebacterium terpenotabidum Y-11 (=DSM 44721).</title>
        <authorList>
            <person name="Ruckert C."/>
            <person name="Albersmeier A."/>
            <person name="Al-Dilaimi A."/>
            <person name="Szczepanowski R."/>
            <person name="Kalinowski J."/>
        </authorList>
    </citation>
    <scope>NUCLEOTIDE SEQUENCE [LARGE SCALE GENOMIC DNA]</scope>
    <source>
        <strain evidence="4 5">Y-11</strain>
    </source>
</reference>
<dbReference type="HOGENOM" id="CLU_133687_0_0_11"/>
<accession>S4XED7</accession>
<feature type="region of interest" description="Disordered" evidence="1">
    <location>
        <begin position="130"/>
        <end position="173"/>
    </location>
</feature>
<evidence type="ECO:0000313" key="4">
    <source>
        <dbReference type="EMBL" id="AGP29950.1"/>
    </source>
</evidence>
<dbReference type="eggNOG" id="ENOG50329YH">
    <property type="taxonomic scope" value="Bacteria"/>
</dbReference>
<keyword evidence="2" id="KW-0472">Membrane</keyword>
<protein>
    <submittedName>
        <fullName evidence="4">Uncharacterized protein</fullName>
    </submittedName>
</protein>
<dbReference type="AlphaFoldDB" id="S4XED7"/>
<keyword evidence="2" id="KW-0812">Transmembrane</keyword>
<feature type="compositionally biased region" description="Gly residues" evidence="1">
    <location>
        <begin position="164"/>
        <end position="173"/>
    </location>
</feature>
<keyword evidence="3" id="KW-0732">Signal</keyword>
<feature type="chain" id="PRO_5038345794" evidence="3">
    <location>
        <begin position="23"/>
        <end position="173"/>
    </location>
</feature>
<evidence type="ECO:0000256" key="3">
    <source>
        <dbReference type="SAM" id="SignalP"/>
    </source>
</evidence>
<dbReference type="STRING" id="1200352.A606_01475"/>
<proteinExistence type="predicted"/>
<dbReference type="OrthoDB" id="4406564at2"/>
<evidence type="ECO:0000256" key="2">
    <source>
        <dbReference type="SAM" id="Phobius"/>
    </source>
</evidence>
<dbReference type="KEGG" id="cter:A606_01475"/>
<sequence length="173" mass="18336">MLRRFTSTAAAFLMLVAMTRVADRVDTDYVSALFFGFFVLELGLFLVGITGTERGYFGPRNHPVNRMFIAFSWAGTVGAVVTMVVQGPAGGRPLWLAVIAGTTMFTGGLAAALLAVSASPWRDLLYSRRFDGERPEPPEGVASASSDPVAVRDEAVHGIPRQQPGGGEGESGA</sequence>